<feature type="transmembrane region" description="Helical" evidence="1">
    <location>
        <begin position="461"/>
        <end position="482"/>
    </location>
</feature>
<sequence>MPGIMHNSRHRLLTLCLIFFFIFSLTSLFGLGKSEETKQVESVEKPELIVYICDVDISQMPEEQKIVGLRIRSVFVQTLKHINERKRSAIEVARYKEKIWQEQKNTAAKALAEARNNRDMLLFKGYSQQKYKIEYDKMTTIISDLEKKYINTLKQPPKIAETARLVLHKDTAGGIFASGPQSAERQQFCKDRGIDFLLISSLHELFGRWVLSYNIYRSIDNIDIYSDAIAFLPEELETILPNMVSALYEGFSGSPTGAVKVSVEPSSATIALDDVCMGKGITSVIEGPPGTVSVSISHPGYYPLNFSMDRTPNELHTAEVSLTPIAVHAFDIVSSVPEIYDIYIDGLYQGKTPLTIEMPQGNYSMLIVKKSGDQETQSVPLILQTKDGIVHVSDTLLQSQSERPVEGARRKFYNAFGRFWIALPVAYVLNGVANTYINAIYYSENQDLVDPATKWYYSAQAAWLITGVFLIESVYRLGCYLYSANRKSSSVLEPQKN</sequence>
<name>F8F1P7_GRAC1</name>
<keyword evidence="1" id="KW-0472">Membrane</keyword>
<keyword evidence="1" id="KW-0812">Transmembrane</keyword>
<feature type="domain" description="PEGA" evidence="2">
    <location>
        <begin position="333"/>
        <end position="369"/>
    </location>
</feature>
<dbReference type="STRING" id="744872.Spica_1235"/>
<dbReference type="KEGG" id="scd:Spica_1235"/>
<accession>F8F1P7</accession>
<reference evidence="4" key="1">
    <citation type="journal article" date="2013" name="Stand. Genomic Sci.">
        <title>Genome sequence of the thermophilic fresh-water bacterium Spirochaeta caldaria type strain (H1(T)), reclassification of Spirochaeta caldaria, Spirochaeta stenostrepta, and Spirochaeta zuelzerae in the genus Treponema as Treponema caldaria comb. nov., Treponema stenostrepta comb. nov., and Treponema zuelzerae comb. nov., and emendation of the genus Treponema.</title>
        <authorList>
            <person name="Abt B."/>
            <person name="Goker M."/>
            <person name="Scheuner C."/>
            <person name="Han C."/>
            <person name="Lu M."/>
            <person name="Misra M."/>
            <person name="Lapidus A."/>
            <person name="Nolan M."/>
            <person name="Lucas S."/>
            <person name="Hammon N."/>
            <person name="Deshpande S."/>
            <person name="Cheng J.F."/>
            <person name="Tapia R."/>
            <person name="Goodwin L.A."/>
            <person name="Pitluck S."/>
            <person name="Liolios K."/>
            <person name="Pagani I."/>
            <person name="Ivanova N."/>
            <person name="Mavromatis K."/>
            <person name="Mikhailova N."/>
            <person name="Huntemann M."/>
            <person name="Pati A."/>
            <person name="Chen A."/>
            <person name="Palaniappan K."/>
            <person name="Land M."/>
            <person name="Hauser L."/>
            <person name="Jeffries C.D."/>
            <person name="Rohde M."/>
            <person name="Spring S."/>
            <person name="Gronow S."/>
            <person name="Detter J.C."/>
            <person name="Bristow J."/>
            <person name="Eisen J.A."/>
            <person name="Markowitz V."/>
            <person name="Hugenholtz P."/>
            <person name="Kyrpides N.C."/>
            <person name="Woyke T."/>
            <person name="Klenk H.P."/>
        </authorList>
    </citation>
    <scope>NUCLEOTIDE SEQUENCE</scope>
    <source>
        <strain evidence="4">ATCC 51460 / DSM 7334 / H1</strain>
    </source>
</reference>
<proteinExistence type="predicted"/>
<organism evidence="3 4">
    <name type="scientific">Gracilinema caldarium (strain ATCC 51460 / DSM 7334 / H1)</name>
    <name type="common">Treponema caldarium</name>
    <dbReference type="NCBI Taxonomy" id="744872"/>
    <lineage>
        <taxon>Bacteria</taxon>
        <taxon>Pseudomonadati</taxon>
        <taxon>Spirochaetota</taxon>
        <taxon>Spirochaetia</taxon>
        <taxon>Spirochaetales</taxon>
        <taxon>Breznakiellaceae</taxon>
        <taxon>Gracilinema</taxon>
    </lineage>
</organism>
<dbReference type="Pfam" id="PF08308">
    <property type="entry name" value="PEGA"/>
    <property type="match status" value="1"/>
</dbReference>
<dbReference type="InterPro" id="IPR013229">
    <property type="entry name" value="PEGA"/>
</dbReference>
<dbReference type="eggNOG" id="ENOG5031CM5">
    <property type="taxonomic scope" value="Bacteria"/>
</dbReference>
<feature type="transmembrane region" description="Helical" evidence="1">
    <location>
        <begin position="12"/>
        <end position="31"/>
    </location>
</feature>
<evidence type="ECO:0000313" key="4">
    <source>
        <dbReference type="Proteomes" id="UP000000503"/>
    </source>
</evidence>
<feature type="transmembrane region" description="Helical" evidence="1">
    <location>
        <begin position="419"/>
        <end position="441"/>
    </location>
</feature>
<dbReference type="AlphaFoldDB" id="F8F1P7"/>
<keyword evidence="1" id="KW-1133">Transmembrane helix</keyword>
<dbReference type="HOGENOM" id="CLU_542832_0_0_12"/>
<gene>
    <name evidence="3" type="ordered locus">Spica_1235</name>
</gene>
<evidence type="ECO:0000259" key="2">
    <source>
        <dbReference type="Pfam" id="PF08308"/>
    </source>
</evidence>
<protein>
    <submittedName>
        <fullName evidence="3">PEGA domain protein</fullName>
    </submittedName>
</protein>
<evidence type="ECO:0000313" key="3">
    <source>
        <dbReference type="EMBL" id="AEJ19381.1"/>
    </source>
</evidence>
<keyword evidence="4" id="KW-1185">Reference proteome</keyword>
<dbReference type="EMBL" id="CP002868">
    <property type="protein sequence ID" value="AEJ19381.1"/>
    <property type="molecule type" value="Genomic_DNA"/>
</dbReference>
<dbReference type="Proteomes" id="UP000000503">
    <property type="component" value="Chromosome"/>
</dbReference>
<dbReference type="RefSeq" id="WP_013968692.1">
    <property type="nucleotide sequence ID" value="NC_015732.1"/>
</dbReference>
<evidence type="ECO:0000256" key="1">
    <source>
        <dbReference type="SAM" id="Phobius"/>
    </source>
</evidence>